<feature type="transmembrane region" description="Helical" evidence="4">
    <location>
        <begin position="12"/>
        <end position="30"/>
    </location>
</feature>
<dbReference type="Proteomes" id="UP000295274">
    <property type="component" value="Unassembled WGS sequence"/>
</dbReference>
<keyword evidence="2 4" id="KW-1133">Transmembrane helix</keyword>
<feature type="transmembrane region" description="Helical" evidence="4">
    <location>
        <begin position="281"/>
        <end position="298"/>
    </location>
</feature>
<evidence type="ECO:0000256" key="4">
    <source>
        <dbReference type="SAM" id="Phobius"/>
    </source>
</evidence>
<keyword evidence="6" id="KW-1185">Reference proteome</keyword>
<dbReference type="PANTHER" id="PTHR23521:SF3">
    <property type="entry name" value="MFS TRANSPORTER"/>
    <property type="match status" value="1"/>
</dbReference>
<evidence type="ECO:0000313" key="6">
    <source>
        <dbReference type="Proteomes" id="UP000295274"/>
    </source>
</evidence>
<dbReference type="SUPFAM" id="SSF103473">
    <property type="entry name" value="MFS general substrate transporter"/>
    <property type="match status" value="1"/>
</dbReference>
<evidence type="ECO:0000256" key="2">
    <source>
        <dbReference type="ARBA" id="ARBA00022989"/>
    </source>
</evidence>
<evidence type="ECO:0000313" key="5">
    <source>
        <dbReference type="EMBL" id="TDS15415.1"/>
    </source>
</evidence>
<feature type="transmembrane region" description="Helical" evidence="4">
    <location>
        <begin position="225"/>
        <end position="243"/>
    </location>
</feature>
<feature type="transmembrane region" description="Helical" evidence="4">
    <location>
        <begin position="79"/>
        <end position="97"/>
    </location>
</feature>
<dbReference type="AlphaFoldDB" id="A0A4R7D6J5"/>
<dbReference type="GO" id="GO:0005886">
    <property type="term" value="C:plasma membrane"/>
    <property type="evidence" value="ECO:0007669"/>
    <property type="project" value="TreeGrafter"/>
</dbReference>
<feature type="transmembrane region" description="Helical" evidence="4">
    <location>
        <begin position="249"/>
        <end position="269"/>
    </location>
</feature>
<dbReference type="EMBL" id="SNZW01000014">
    <property type="protein sequence ID" value="TDS15415.1"/>
    <property type="molecule type" value="Genomic_DNA"/>
</dbReference>
<dbReference type="GO" id="GO:0022857">
    <property type="term" value="F:transmembrane transporter activity"/>
    <property type="evidence" value="ECO:0007669"/>
    <property type="project" value="InterPro"/>
</dbReference>
<feature type="transmembrane region" description="Helical" evidence="4">
    <location>
        <begin position="135"/>
        <end position="156"/>
    </location>
</feature>
<gene>
    <name evidence="5" type="ORF">DFQ03_2056</name>
</gene>
<evidence type="ECO:0000256" key="1">
    <source>
        <dbReference type="ARBA" id="ARBA00022692"/>
    </source>
</evidence>
<accession>A0A4R7D6J5</accession>
<dbReference type="InterPro" id="IPR036259">
    <property type="entry name" value="MFS_trans_sf"/>
</dbReference>
<feature type="transmembrane region" description="Helical" evidence="4">
    <location>
        <begin position="367"/>
        <end position="389"/>
    </location>
</feature>
<protein>
    <submittedName>
        <fullName evidence="5">Nitrate/nitrite transporter NarK</fullName>
    </submittedName>
</protein>
<keyword evidence="3 4" id="KW-0472">Membrane</keyword>
<name>A0A4R7D6J5_9FLAO</name>
<feature type="transmembrane region" description="Helical" evidence="4">
    <location>
        <begin position="50"/>
        <end position="72"/>
    </location>
</feature>
<reference evidence="5 6" key="1">
    <citation type="submission" date="2019-03" db="EMBL/GenBank/DDBJ databases">
        <title>Genomic Encyclopedia of Type Strains, Phase III (KMG-III): the genomes of soil and plant-associated and newly described type strains.</title>
        <authorList>
            <person name="Whitman W."/>
        </authorList>
    </citation>
    <scope>NUCLEOTIDE SEQUENCE [LARGE SCALE GENOMIC DNA]</scope>
    <source>
        <strain evidence="5 6">CECT 8455</strain>
    </source>
</reference>
<dbReference type="Gene3D" id="1.20.1250.20">
    <property type="entry name" value="MFS general substrate transporter like domains"/>
    <property type="match status" value="1"/>
</dbReference>
<feature type="transmembrane region" description="Helical" evidence="4">
    <location>
        <begin position="103"/>
        <end position="123"/>
    </location>
</feature>
<feature type="transmembrane region" description="Helical" evidence="4">
    <location>
        <begin position="304"/>
        <end position="320"/>
    </location>
</feature>
<keyword evidence="1 4" id="KW-0812">Transmembrane</keyword>
<dbReference type="Pfam" id="PF07690">
    <property type="entry name" value="MFS_1"/>
    <property type="match status" value="1"/>
</dbReference>
<sequence>MSINLLKQKLHILPIIILSQFACTSTWFAGNAIIESLTKKLDFGPDIISYVISSVQFGFIVGTLIFGVLMIADRFSPSKVFMICAFLASVSNLTLIYPELNLGGLLLARFSTGFFLAGIYPVGMKIAADYYEKGLGKALGFLVGALVLGTAFPFLIKGSPLASHPDKVILLTSGITALGGLLLFLLVPNGPYRVASTGLKFDAGPKLFKNFEFKKAAFGYFGHMWELYAFWAFTPVAIQWYAIQSGHNISVSLWSGIVIALGGLSCAYGGIISQRIGSKKVALIALVASGFLCLVSPLLFSLPIYLFLTGWCLWGIAITADSPQFSNLVASAVAPELKGTALTLVNCIGFAITIVSIQLLGSLQSIVPTYLLFIPLAIGPLLGVYNLNINKKNSGSSKS</sequence>
<dbReference type="PANTHER" id="PTHR23521">
    <property type="entry name" value="TRANSPORTER MFS SUPERFAMILY"/>
    <property type="match status" value="1"/>
</dbReference>
<organism evidence="5 6">
    <name type="scientific">Maribacter caenipelagi</name>
    <dbReference type="NCBI Taxonomy" id="1447781"/>
    <lineage>
        <taxon>Bacteria</taxon>
        <taxon>Pseudomonadati</taxon>
        <taxon>Bacteroidota</taxon>
        <taxon>Flavobacteriia</taxon>
        <taxon>Flavobacteriales</taxon>
        <taxon>Flavobacteriaceae</taxon>
        <taxon>Maribacter</taxon>
    </lineage>
</organism>
<proteinExistence type="predicted"/>
<feature type="transmembrane region" description="Helical" evidence="4">
    <location>
        <begin position="341"/>
        <end position="361"/>
    </location>
</feature>
<comment type="caution">
    <text evidence="5">The sequence shown here is derived from an EMBL/GenBank/DDBJ whole genome shotgun (WGS) entry which is preliminary data.</text>
</comment>
<evidence type="ECO:0000256" key="3">
    <source>
        <dbReference type="ARBA" id="ARBA00023136"/>
    </source>
</evidence>
<dbReference type="InterPro" id="IPR011701">
    <property type="entry name" value="MFS"/>
</dbReference>
<feature type="transmembrane region" description="Helical" evidence="4">
    <location>
        <begin position="168"/>
        <end position="187"/>
    </location>
</feature>